<name>A0A5J6VIG4_9VIRU</name>
<feature type="domain" description="Glycosyl transferase family 25" evidence="1">
    <location>
        <begin position="4"/>
        <end position="169"/>
    </location>
</feature>
<proteinExistence type="predicted"/>
<keyword evidence="2" id="KW-0808">Transferase</keyword>
<dbReference type="Pfam" id="PF01755">
    <property type="entry name" value="Glyco_transf_25"/>
    <property type="match status" value="1"/>
</dbReference>
<evidence type="ECO:0000259" key="1">
    <source>
        <dbReference type="Pfam" id="PF01755"/>
    </source>
</evidence>
<sequence length="429" mass="51209">MEHPPIYYINLERHTERNASMITQLNTYMRTFYRINAVDGTKLNEYNANIANLRNSTLTDNEIACLLSHVKAMMTSIDAKDDIAIIMEDDADFYLVDKWEKQLPQVLQDAPDNWQIIQLHMSNPRYLWEFAKNSSKQTYYPWQNKFTSTLCYAITRQAMIEFIEIFQGILHRQTLPHELYADKFIYTSLRTYTYYKPLFMVKLYPSSIRSSKDDTMYMIKGNRVITRYLYMCEINFIHIPKNAGTSIQDLCISKIIYHPHKTNCRGMPRQLIIIRDPVSRFISAVNYALKKHSNATYVKPLIENKINTPDKWVNALRNKNSPHNRLVLREMKNRNHMIGKFKPKLKYTYSPQYFYYHNPKYVVIYENLHVEMNYIIEKLGILGELPQKNKSEQGTLSRVNTTFIRNMYKRDVELWEKYKRIPMKERLQF</sequence>
<organism evidence="2">
    <name type="scientific">Megaviridae environmental sample</name>
    <dbReference type="NCBI Taxonomy" id="1737588"/>
    <lineage>
        <taxon>Viruses</taxon>
        <taxon>Varidnaviria</taxon>
        <taxon>Bamfordvirae</taxon>
        <taxon>Nucleocytoviricota</taxon>
        <taxon>Megaviricetes</taxon>
        <taxon>Imitervirales</taxon>
        <taxon>Mimiviridae</taxon>
        <taxon>environmental samples</taxon>
    </lineage>
</organism>
<evidence type="ECO:0000313" key="2">
    <source>
        <dbReference type="EMBL" id="QFG73710.1"/>
    </source>
</evidence>
<protein>
    <submittedName>
        <fullName evidence="2">Glycosyltransferase family 25</fullName>
    </submittedName>
</protein>
<reference evidence="2" key="1">
    <citation type="journal article" date="2019" name="Philos. Trans. R. Soc. Lond., B, Biol. Sci.">
        <title>Targeted metagenomic recovery of four divergent viruses reveals shared and distinctive characteristics of giant viruses of marine eukaryotes.</title>
        <authorList>
            <person name="Needham D.M."/>
            <person name="Poirier C."/>
            <person name="Hehenberger E."/>
            <person name="Jimenez V."/>
            <person name="Swalwell J.E."/>
            <person name="Santoro A.E."/>
            <person name="Worden A.Z."/>
        </authorList>
    </citation>
    <scope>NUCLEOTIDE SEQUENCE</scope>
    <source>
        <strain evidence="2">OPacV-662</strain>
    </source>
</reference>
<dbReference type="GO" id="GO:0016740">
    <property type="term" value="F:transferase activity"/>
    <property type="evidence" value="ECO:0007669"/>
    <property type="project" value="UniProtKB-KW"/>
</dbReference>
<dbReference type="EMBL" id="MN448269">
    <property type="protein sequence ID" value="QFG73710.1"/>
    <property type="molecule type" value="Genomic_DNA"/>
</dbReference>
<accession>A0A5J6VIG4</accession>
<dbReference type="InterPro" id="IPR002654">
    <property type="entry name" value="Glyco_trans_25"/>
</dbReference>
<dbReference type="CDD" id="cd06532">
    <property type="entry name" value="Glyco_transf_25"/>
    <property type="match status" value="1"/>
</dbReference>